<evidence type="ECO:0000313" key="3">
    <source>
        <dbReference type="Proteomes" id="UP001168613"/>
    </source>
</evidence>
<dbReference type="InterPro" id="IPR027417">
    <property type="entry name" value="P-loop_NTPase"/>
</dbReference>
<evidence type="ECO:0000259" key="1">
    <source>
        <dbReference type="Pfam" id="PF22688"/>
    </source>
</evidence>
<proteinExistence type="predicted"/>
<keyword evidence="3" id="KW-1185">Reference proteome</keyword>
<evidence type="ECO:0000313" key="2">
    <source>
        <dbReference type="EMBL" id="MDN4122584.1"/>
    </source>
</evidence>
<name>A0ABT8EMQ5_9BURK</name>
<accession>A0ABT8EMQ5</accession>
<dbReference type="PANTHER" id="PTHR30050">
    <property type="entry name" value="CHROMOSOMAL REPLICATION INITIATOR PROTEIN DNAA"/>
    <property type="match status" value="1"/>
</dbReference>
<sequence>MSEQLILDISPAPPCSLENFIAGENKAALEALYQCVPGRAIYLWGAPGVGRTHLLLAMAGKDHTCYFNAEDPPARIHRIATDDNMPYRLIAIDDIDLFSKNGQAAVFALYNRWRATATTAGHFALVVAGNRAPLSLSIREDLRTRLGWDLVFRLVHLSDKHRAEAMQQRARERGLQLQTEVVNWILTHYARDMNRLTALVDALDTYSLVKKRPITLPLLKELLAYSQPSEP</sequence>
<dbReference type="Pfam" id="PF22688">
    <property type="entry name" value="Hda_lid"/>
    <property type="match status" value="1"/>
</dbReference>
<dbReference type="InterPro" id="IPR017788">
    <property type="entry name" value="Hda"/>
</dbReference>
<organism evidence="2 3">
    <name type="scientific">Alcaligenes endophyticus</name>
    <dbReference type="NCBI Taxonomy" id="1929088"/>
    <lineage>
        <taxon>Bacteria</taxon>
        <taxon>Pseudomonadati</taxon>
        <taxon>Pseudomonadota</taxon>
        <taxon>Betaproteobacteria</taxon>
        <taxon>Burkholderiales</taxon>
        <taxon>Alcaligenaceae</taxon>
        <taxon>Alcaligenes</taxon>
    </lineage>
</organism>
<dbReference type="EMBL" id="JAJHNU010000005">
    <property type="protein sequence ID" value="MDN4122584.1"/>
    <property type="molecule type" value="Genomic_DNA"/>
</dbReference>
<dbReference type="PANTHER" id="PTHR30050:SF5">
    <property type="entry name" value="DNAA REGULATORY INACTIVATOR HDA"/>
    <property type="match status" value="1"/>
</dbReference>
<dbReference type="Gene3D" id="3.40.50.300">
    <property type="entry name" value="P-loop containing nucleotide triphosphate hydrolases"/>
    <property type="match status" value="1"/>
</dbReference>
<dbReference type="Gene3D" id="1.10.8.60">
    <property type="match status" value="1"/>
</dbReference>
<dbReference type="RefSeq" id="WP_266123887.1">
    <property type="nucleotide sequence ID" value="NZ_JAJHNU010000005.1"/>
</dbReference>
<dbReference type="Proteomes" id="UP001168613">
    <property type="component" value="Unassembled WGS sequence"/>
</dbReference>
<reference evidence="2" key="1">
    <citation type="submission" date="2021-11" db="EMBL/GenBank/DDBJ databases">
        <title>Draft genome sequence of Alcaligenes endophyticus type strain CCUG 75668T.</title>
        <authorList>
            <person name="Salva-Serra F."/>
            <person name="Duran R.E."/>
            <person name="Seeger M."/>
            <person name="Moore E.R.B."/>
            <person name="Jaen-Luchoro D."/>
        </authorList>
    </citation>
    <scope>NUCLEOTIDE SEQUENCE</scope>
    <source>
        <strain evidence="2">CCUG 75668</strain>
    </source>
</reference>
<comment type="caution">
    <text evidence="2">The sequence shown here is derived from an EMBL/GenBank/DDBJ whole genome shotgun (WGS) entry which is preliminary data.</text>
</comment>
<protein>
    <submittedName>
        <fullName evidence="2">DnaA regulatory inactivator Hda</fullName>
    </submittedName>
</protein>
<dbReference type="CDD" id="cd00009">
    <property type="entry name" value="AAA"/>
    <property type="match status" value="1"/>
</dbReference>
<dbReference type="NCBIfam" id="TIGR03420">
    <property type="entry name" value="DnaA_homol_Hda"/>
    <property type="match status" value="1"/>
</dbReference>
<gene>
    <name evidence="2" type="primary">hda</name>
    <name evidence="2" type="ORF">LMS43_14920</name>
</gene>
<dbReference type="InterPro" id="IPR055199">
    <property type="entry name" value="Hda_lid"/>
</dbReference>
<dbReference type="SUPFAM" id="SSF52540">
    <property type="entry name" value="P-loop containing nucleoside triphosphate hydrolases"/>
    <property type="match status" value="1"/>
</dbReference>
<feature type="domain" description="Hda lid" evidence="1">
    <location>
        <begin position="159"/>
        <end position="223"/>
    </location>
</feature>